<gene>
    <name evidence="1" type="ORF">OCS65_18265</name>
</gene>
<dbReference type="EMBL" id="CP106982">
    <property type="protein sequence ID" value="UYF92425.1"/>
    <property type="molecule type" value="Genomic_DNA"/>
</dbReference>
<proteinExistence type="predicted"/>
<dbReference type="AlphaFoldDB" id="A0AA46P7Q2"/>
<organism evidence="1 2">
    <name type="scientific">Rhodococcus aetherivorans</name>
    <dbReference type="NCBI Taxonomy" id="191292"/>
    <lineage>
        <taxon>Bacteria</taxon>
        <taxon>Bacillati</taxon>
        <taxon>Actinomycetota</taxon>
        <taxon>Actinomycetes</taxon>
        <taxon>Mycobacteriales</taxon>
        <taxon>Nocardiaceae</taxon>
        <taxon>Rhodococcus</taxon>
    </lineage>
</organism>
<accession>A0AA46P7Q2</accession>
<sequence length="54" mass="5869">MNTHAIRPTSTEFTAEADGWTAEQLTELGITATDIALAARQLGRPVAELVRFPE</sequence>
<protein>
    <submittedName>
        <fullName evidence="1">Uncharacterized protein</fullName>
    </submittedName>
</protein>
<evidence type="ECO:0000313" key="1">
    <source>
        <dbReference type="EMBL" id="UYF92425.1"/>
    </source>
</evidence>
<dbReference type="Proteomes" id="UP001163947">
    <property type="component" value="Chromosome"/>
</dbReference>
<name>A0AA46P7Q2_9NOCA</name>
<evidence type="ECO:0000313" key="2">
    <source>
        <dbReference type="Proteomes" id="UP001163947"/>
    </source>
</evidence>
<dbReference type="GeneID" id="83622404"/>
<reference evidence="1" key="1">
    <citation type="submission" date="2022-09" db="EMBL/GenBank/DDBJ databases">
        <title>The genome sequence of Rhodococcus aetherivorans N1.</title>
        <authorList>
            <person name="Jiang W."/>
        </authorList>
    </citation>
    <scope>NUCLEOTIDE SEQUENCE</scope>
    <source>
        <strain evidence="1">N1</strain>
    </source>
</reference>
<dbReference type="RefSeq" id="WP_263507390.1">
    <property type="nucleotide sequence ID" value="NZ_CP106982.1"/>
</dbReference>